<dbReference type="PANTHER" id="PTHR43963:SF4">
    <property type="entry name" value="CARBONYL REDUCTASE (NADPH)"/>
    <property type="match status" value="1"/>
</dbReference>
<dbReference type="CDD" id="cd05324">
    <property type="entry name" value="carb_red_PTCR-like_SDR_c"/>
    <property type="match status" value="1"/>
</dbReference>
<dbReference type="PRINTS" id="PR00080">
    <property type="entry name" value="SDRFAMILY"/>
</dbReference>
<dbReference type="PANTHER" id="PTHR43963">
    <property type="entry name" value="CARBONYL REDUCTASE 1-RELATED"/>
    <property type="match status" value="1"/>
</dbReference>
<proteinExistence type="inferred from homology"/>
<dbReference type="AlphaFoldDB" id="A0AAV2I5M2"/>
<reference evidence="6 7" key="1">
    <citation type="submission" date="2024-04" db="EMBL/GenBank/DDBJ databases">
        <authorList>
            <consortium name="Genoscope - CEA"/>
            <person name="William W."/>
        </authorList>
    </citation>
    <scope>NUCLEOTIDE SEQUENCE [LARGE SCALE GENOMIC DNA]</scope>
</reference>
<evidence type="ECO:0000256" key="3">
    <source>
        <dbReference type="ARBA" id="ARBA00023002"/>
    </source>
</evidence>
<keyword evidence="3" id="KW-0560">Oxidoreductase</keyword>
<evidence type="ECO:0000256" key="5">
    <source>
        <dbReference type="RuleBase" id="RU000363"/>
    </source>
</evidence>
<evidence type="ECO:0000313" key="6">
    <source>
        <dbReference type="EMBL" id="CAL1541211.1"/>
    </source>
</evidence>
<comment type="similarity">
    <text evidence="1 5">Belongs to the short-chain dehydrogenases/reductases (SDR) family.</text>
</comment>
<evidence type="ECO:0000256" key="2">
    <source>
        <dbReference type="ARBA" id="ARBA00022857"/>
    </source>
</evidence>
<dbReference type="InterPro" id="IPR002347">
    <property type="entry name" value="SDR_fam"/>
</dbReference>
<protein>
    <recommendedName>
        <fullName evidence="4">carbonyl reductase (NADPH)</fullName>
        <ecNumber evidence="4">1.1.1.184</ecNumber>
    </recommendedName>
</protein>
<dbReference type="Pfam" id="PF00106">
    <property type="entry name" value="adh_short"/>
    <property type="match status" value="1"/>
</dbReference>
<dbReference type="SUPFAM" id="SSF51735">
    <property type="entry name" value="NAD(P)-binding Rossmann-fold domains"/>
    <property type="match status" value="1"/>
</dbReference>
<evidence type="ECO:0000313" key="7">
    <source>
        <dbReference type="Proteomes" id="UP001497497"/>
    </source>
</evidence>
<dbReference type="Proteomes" id="UP001497497">
    <property type="component" value="Unassembled WGS sequence"/>
</dbReference>
<dbReference type="InterPro" id="IPR036291">
    <property type="entry name" value="NAD(P)-bd_dom_sf"/>
</dbReference>
<evidence type="ECO:0000256" key="1">
    <source>
        <dbReference type="ARBA" id="ARBA00006484"/>
    </source>
</evidence>
<accession>A0AAV2I5M2</accession>
<keyword evidence="7" id="KW-1185">Reference proteome</keyword>
<dbReference type="EC" id="1.1.1.184" evidence="4"/>
<dbReference type="Gene3D" id="3.40.50.720">
    <property type="entry name" value="NAD(P)-binding Rossmann-like Domain"/>
    <property type="match status" value="1"/>
</dbReference>
<sequence length="283" mass="31626">MSKRVAVVTGSNRGIGLGIVRSLSKLFDGDVILTARDEKQGQAVIKTLEEEGISPKFHQLDISDHSSIVRLRDFLQKNYEGLDILVNNAGIMLKFDTNLSFEEKAERTLQVNYFANLDCCEVLFPILRPHARVCNISSMAANWAIKKCSPKLVAKLTNPDITIEELSGLMNQYIVSVKDGKYEEAGFPDDMYAFSKIGLTVMSYIHQRELDRRGADDIIVNACTPGYVSTDMTQHKGTLTIEEGIVTPLYCALLPPNIQSPRGQMIRDKEPVDWVNFVMVPIV</sequence>
<organism evidence="6 7">
    <name type="scientific">Lymnaea stagnalis</name>
    <name type="common">Great pond snail</name>
    <name type="synonym">Helix stagnalis</name>
    <dbReference type="NCBI Taxonomy" id="6523"/>
    <lineage>
        <taxon>Eukaryota</taxon>
        <taxon>Metazoa</taxon>
        <taxon>Spiralia</taxon>
        <taxon>Lophotrochozoa</taxon>
        <taxon>Mollusca</taxon>
        <taxon>Gastropoda</taxon>
        <taxon>Heterobranchia</taxon>
        <taxon>Euthyneura</taxon>
        <taxon>Panpulmonata</taxon>
        <taxon>Hygrophila</taxon>
        <taxon>Lymnaeoidea</taxon>
        <taxon>Lymnaeidae</taxon>
        <taxon>Lymnaea</taxon>
    </lineage>
</organism>
<comment type="caution">
    <text evidence="6">The sequence shown here is derived from an EMBL/GenBank/DDBJ whole genome shotgun (WGS) entry which is preliminary data.</text>
</comment>
<dbReference type="InterPro" id="IPR045313">
    <property type="entry name" value="CBR1-like"/>
</dbReference>
<keyword evidence="2" id="KW-0521">NADP</keyword>
<dbReference type="EMBL" id="CAXITT010000420">
    <property type="protein sequence ID" value="CAL1541211.1"/>
    <property type="molecule type" value="Genomic_DNA"/>
</dbReference>
<gene>
    <name evidence="6" type="ORF">GSLYS_00014853001</name>
</gene>
<evidence type="ECO:0000256" key="4">
    <source>
        <dbReference type="ARBA" id="ARBA00026118"/>
    </source>
</evidence>
<dbReference type="GO" id="GO:0004090">
    <property type="term" value="F:carbonyl reductase (NADPH) activity"/>
    <property type="evidence" value="ECO:0007669"/>
    <property type="project" value="UniProtKB-EC"/>
</dbReference>
<dbReference type="PRINTS" id="PR00081">
    <property type="entry name" value="GDHRDH"/>
</dbReference>
<name>A0AAV2I5M2_LYMST</name>